<sequence length="280" mass="29880">MREIDVSEITVAVKSLFIDANRVLPSDLESCIAAAAEKETSGIGREVLCDLCENMKAAKELNIPVCQDTGMAVVFAEVGQEVHITGGSFEDAVNEGVHQGYLEGLLRCSVVADPIRRGNTGDNTPAILHTRIIPGDKLVLTAAPKGFGSENMSRIKMFTPSASVDDILDFVTDTVRTAGSNPCPPIVLGVGIGGDFEKCALLAKKALCRPVSERNPDPFYAELETRMLSRINELNIGPQGFGGITTALAVNIEQYPTHIAGLPVAVNVGCHVTRHKKITI</sequence>
<keyword evidence="5" id="KW-0411">Iron-sulfur</keyword>
<comment type="similarity">
    <text evidence="1">Belongs to the class-I fumarase family.</text>
</comment>
<dbReference type="Pfam" id="PF05681">
    <property type="entry name" value="Fumerase"/>
    <property type="match status" value="1"/>
</dbReference>
<evidence type="ECO:0000256" key="3">
    <source>
        <dbReference type="ARBA" id="ARBA00022723"/>
    </source>
</evidence>
<keyword evidence="2" id="KW-0004">4Fe-4S</keyword>
<dbReference type="EMBL" id="SRMQ01000001">
    <property type="protein sequence ID" value="TGJ78098.1"/>
    <property type="molecule type" value="Genomic_DNA"/>
</dbReference>
<dbReference type="GO" id="GO:0051539">
    <property type="term" value="F:4 iron, 4 sulfur cluster binding"/>
    <property type="evidence" value="ECO:0007669"/>
    <property type="project" value="UniProtKB-KW"/>
</dbReference>
<dbReference type="NCBIfam" id="NF004885">
    <property type="entry name" value="PRK06246.1"/>
    <property type="match status" value="1"/>
</dbReference>
<dbReference type="NCBIfam" id="TIGR00722">
    <property type="entry name" value="ttdA_fumA_fumB"/>
    <property type="match status" value="1"/>
</dbReference>
<name>A0A4Z0YDW0_9FIRM</name>
<dbReference type="RefSeq" id="WP_135657365.1">
    <property type="nucleotide sequence ID" value="NZ_JAJUFJ010000001.1"/>
</dbReference>
<dbReference type="PANTHER" id="PTHR30389">
    <property type="entry name" value="FUMARATE HYDRATASE-RELATED"/>
    <property type="match status" value="1"/>
</dbReference>
<proteinExistence type="inferred from homology"/>
<accession>A0A4Z0YDW0</accession>
<evidence type="ECO:0000256" key="6">
    <source>
        <dbReference type="ARBA" id="ARBA00023239"/>
    </source>
</evidence>
<dbReference type="AlphaFoldDB" id="A0A4Z0YDW0"/>
<keyword evidence="9" id="KW-1185">Reference proteome</keyword>
<dbReference type="EC" id="4.2.1.32" evidence="8"/>
<keyword evidence="6 8" id="KW-0456">Lyase</keyword>
<comment type="caution">
    <text evidence="8">The sequence shown here is derived from an EMBL/GenBank/DDBJ whole genome shotgun (WGS) entry which is preliminary data.</text>
</comment>
<dbReference type="OrthoDB" id="9798978at2"/>
<gene>
    <name evidence="8" type="primary">ttdA</name>
    <name evidence="8" type="ORF">CAGA_05110</name>
</gene>
<evidence type="ECO:0000256" key="5">
    <source>
        <dbReference type="ARBA" id="ARBA00023014"/>
    </source>
</evidence>
<protein>
    <submittedName>
        <fullName evidence="8">L(+)-tartrate dehydratase subunit alpha</fullName>
        <ecNumber evidence="8">4.2.1.32</ecNumber>
    </submittedName>
</protein>
<dbReference type="GO" id="GO:0008730">
    <property type="term" value="F:L(+)-tartrate dehydratase activity"/>
    <property type="evidence" value="ECO:0007669"/>
    <property type="project" value="UniProtKB-EC"/>
</dbReference>
<dbReference type="GO" id="GO:0046872">
    <property type="term" value="F:metal ion binding"/>
    <property type="evidence" value="ECO:0007669"/>
    <property type="project" value="UniProtKB-KW"/>
</dbReference>
<keyword evidence="4" id="KW-0408">Iron</keyword>
<evidence type="ECO:0000259" key="7">
    <source>
        <dbReference type="Pfam" id="PF05681"/>
    </source>
</evidence>
<dbReference type="InterPro" id="IPR051208">
    <property type="entry name" value="Class-I_Fumarase/Tartrate_DH"/>
</dbReference>
<evidence type="ECO:0000313" key="8">
    <source>
        <dbReference type="EMBL" id="TGJ78098.1"/>
    </source>
</evidence>
<dbReference type="Proteomes" id="UP000297714">
    <property type="component" value="Unassembled WGS sequence"/>
</dbReference>
<reference evidence="8 9" key="1">
    <citation type="submission" date="2019-04" db="EMBL/GenBank/DDBJ databases">
        <authorList>
            <person name="Poehlein A."/>
            <person name="Bengelsdorf F.R."/>
            <person name="Duerre P."/>
            <person name="Daniel R."/>
        </authorList>
    </citation>
    <scope>NUCLEOTIDE SEQUENCE [LARGE SCALE GENOMIC DNA]</scope>
    <source>
        <strain evidence="8 9">BS-1</strain>
    </source>
</reference>
<dbReference type="InterPro" id="IPR004646">
    <property type="entry name" value="Fe-S_hydro-lyase_TtdA-typ_cat"/>
</dbReference>
<organism evidence="8 9">
    <name type="scientific">Caproiciproducens galactitolivorans</name>
    <dbReference type="NCBI Taxonomy" id="642589"/>
    <lineage>
        <taxon>Bacteria</taxon>
        <taxon>Bacillati</taxon>
        <taxon>Bacillota</taxon>
        <taxon>Clostridia</taxon>
        <taxon>Eubacteriales</taxon>
        <taxon>Acutalibacteraceae</taxon>
        <taxon>Caproiciproducens</taxon>
    </lineage>
</organism>
<keyword evidence="3" id="KW-0479">Metal-binding</keyword>
<feature type="domain" description="Fe-S hydro-lyase tartrate dehydratase alpha-type catalytic" evidence="7">
    <location>
        <begin position="12"/>
        <end position="278"/>
    </location>
</feature>
<dbReference type="PANTHER" id="PTHR30389:SF17">
    <property type="entry name" value="L(+)-TARTRATE DEHYDRATASE SUBUNIT ALPHA-RELATED"/>
    <property type="match status" value="1"/>
</dbReference>
<evidence type="ECO:0000256" key="4">
    <source>
        <dbReference type="ARBA" id="ARBA00023004"/>
    </source>
</evidence>
<evidence type="ECO:0000256" key="1">
    <source>
        <dbReference type="ARBA" id="ARBA00008876"/>
    </source>
</evidence>
<evidence type="ECO:0000256" key="2">
    <source>
        <dbReference type="ARBA" id="ARBA00022485"/>
    </source>
</evidence>
<evidence type="ECO:0000313" key="9">
    <source>
        <dbReference type="Proteomes" id="UP000297714"/>
    </source>
</evidence>